<evidence type="ECO:0000313" key="1">
    <source>
        <dbReference type="EMBL" id="KIX91015.1"/>
    </source>
</evidence>
<reference evidence="2 4" key="2">
    <citation type="submission" date="2018-06" db="EMBL/GenBank/DDBJ databases">
        <authorList>
            <consortium name="Pathogen Informatics"/>
            <person name="Doyle S."/>
        </authorList>
    </citation>
    <scope>NUCLEOTIDE SEQUENCE [LARGE SCALE GENOMIC DNA]</scope>
    <source>
        <strain evidence="2 4">NCTC13832</strain>
    </source>
</reference>
<sequence>MSIEKNKETAKNFYETAYLGNPRLAIEKYVGDNYFQHNPAVEDGKQGFIDYFEEMHAYCPDKQIEFLRIVGEEDLVSLHTHQTWGAPDNKEYVTMDFFRFEAGKIVEHWDAIQEVVPTKSGRSMY</sequence>
<dbReference type="Proteomes" id="UP000254100">
    <property type="component" value="Unassembled WGS sequence"/>
</dbReference>
<proteinExistence type="predicted"/>
<protein>
    <submittedName>
        <fullName evidence="1">Membrane protein</fullName>
    </submittedName>
    <submittedName>
        <fullName evidence="2">Predicted ester cyclase</fullName>
    </submittedName>
</protein>
<name>A0A0D6XRD9_9STAP</name>
<dbReference type="RefSeq" id="WP_044359806.1">
    <property type="nucleotide sequence ID" value="NZ_JXWY01000032.1"/>
</dbReference>
<dbReference type="AlphaFoldDB" id="A0A0D6XRD9"/>
<evidence type="ECO:0000313" key="4">
    <source>
        <dbReference type="Proteomes" id="UP000254100"/>
    </source>
</evidence>
<dbReference type="SUPFAM" id="SSF54427">
    <property type="entry name" value="NTF2-like"/>
    <property type="match status" value="1"/>
</dbReference>
<dbReference type="EMBL" id="JXWY01000032">
    <property type="protein sequence ID" value="KIX91015.1"/>
    <property type="molecule type" value="Genomic_DNA"/>
</dbReference>
<dbReference type="InterPro" id="IPR032710">
    <property type="entry name" value="NTF2-like_dom_sf"/>
</dbReference>
<dbReference type="Pfam" id="PF07366">
    <property type="entry name" value="SnoaL"/>
    <property type="match status" value="1"/>
</dbReference>
<dbReference type="GO" id="GO:0030638">
    <property type="term" value="P:polyketide metabolic process"/>
    <property type="evidence" value="ECO:0007669"/>
    <property type="project" value="InterPro"/>
</dbReference>
<dbReference type="PANTHER" id="PTHR38436:SF1">
    <property type="entry name" value="ESTER CYCLASE"/>
    <property type="match status" value="1"/>
</dbReference>
<evidence type="ECO:0000313" key="3">
    <source>
        <dbReference type="Proteomes" id="UP000032366"/>
    </source>
</evidence>
<organism evidence="2 4">
    <name type="scientific">Staphylococcus microti</name>
    <dbReference type="NCBI Taxonomy" id="569857"/>
    <lineage>
        <taxon>Bacteria</taxon>
        <taxon>Bacillati</taxon>
        <taxon>Bacillota</taxon>
        <taxon>Bacilli</taxon>
        <taxon>Bacillales</taxon>
        <taxon>Staphylococcaceae</taxon>
        <taxon>Staphylococcus</taxon>
    </lineage>
</organism>
<dbReference type="PANTHER" id="PTHR38436">
    <property type="entry name" value="POLYKETIDE CYCLASE SNOAL-LIKE DOMAIN"/>
    <property type="match status" value="1"/>
</dbReference>
<dbReference type="OrthoDB" id="9812089at2"/>
<accession>A0A0D6XRD9</accession>
<dbReference type="STRING" id="569857.TP70_04665"/>
<keyword evidence="3" id="KW-1185">Reference proteome</keyword>
<dbReference type="InterPro" id="IPR009959">
    <property type="entry name" value="Cyclase_SnoaL-like"/>
</dbReference>
<dbReference type="Proteomes" id="UP000032366">
    <property type="component" value="Unassembled WGS sequence"/>
</dbReference>
<evidence type="ECO:0000313" key="2">
    <source>
        <dbReference type="EMBL" id="SUM57184.1"/>
    </source>
</evidence>
<gene>
    <name evidence="2" type="ORF">NCTC13832_00855</name>
    <name evidence="1" type="ORF">TP70_04665</name>
</gene>
<dbReference type="Gene3D" id="3.10.450.50">
    <property type="match status" value="1"/>
</dbReference>
<dbReference type="EMBL" id="UHDT01000001">
    <property type="protein sequence ID" value="SUM57184.1"/>
    <property type="molecule type" value="Genomic_DNA"/>
</dbReference>
<reference evidence="1 3" key="1">
    <citation type="submission" date="2015-01" db="EMBL/GenBank/DDBJ databases">
        <authorList>
            <person name="Guo J."/>
        </authorList>
    </citation>
    <scope>NUCLEOTIDE SEQUENCE [LARGE SCALE GENOMIC DNA]</scope>
    <source>
        <strain evidence="1 3">DSM 22147</strain>
    </source>
</reference>